<dbReference type="Proteomes" id="UP000565579">
    <property type="component" value="Unassembled WGS sequence"/>
</dbReference>
<feature type="transmembrane region" description="Helical" evidence="1">
    <location>
        <begin position="55"/>
        <end position="74"/>
    </location>
</feature>
<name>A0A7X0NPP7_9ACTN</name>
<keyword evidence="1" id="KW-0812">Transmembrane</keyword>
<feature type="transmembrane region" description="Helical" evidence="1">
    <location>
        <begin position="238"/>
        <end position="257"/>
    </location>
</feature>
<feature type="transmembrane region" description="Helical" evidence="1">
    <location>
        <begin position="277"/>
        <end position="294"/>
    </location>
</feature>
<accession>A0A7X0NPP7</accession>
<sequence>MSSRIALPVVCALALLTPLVPAVIVPRAANVAAGAAITAFLIVPVVVLRRRRWAPLLGAGLLALLAVAAATPPITGLGMPSEEEVRQAVEMHYAVGGLDAVRAFSGDALRFLLWDGDELLLIALACLVAAGLLLALDRIVRPRAPRELLPLRWRWPLVMWGAALVLVGVPQAMLLAVLAGGPSEVEISIVDSSCFGNVAELMTAAAVLMLLPQPLVVAVGFGLWALLARTGHRPAARVAGWLTVVPLVVRDLMVNWLPVLGCTLDEEQVTNPVTPLWVLYALLPVVLILLAVRLRRAR</sequence>
<evidence type="ECO:0000313" key="2">
    <source>
        <dbReference type="EMBL" id="MBB6547332.1"/>
    </source>
</evidence>
<protein>
    <submittedName>
        <fullName evidence="2">Uncharacterized protein</fullName>
    </submittedName>
</protein>
<reference evidence="2 3" key="1">
    <citation type="submission" date="2020-08" db="EMBL/GenBank/DDBJ databases">
        <title>Sequencing the genomes of 1000 actinobacteria strains.</title>
        <authorList>
            <person name="Klenk H.-P."/>
        </authorList>
    </citation>
    <scope>NUCLEOTIDE SEQUENCE [LARGE SCALE GENOMIC DNA]</scope>
    <source>
        <strain evidence="2 3">DSM 43768</strain>
    </source>
</reference>
<feature type="transmembrane region" description="Helical" evidence="1">
    <location>
        <begin position="119"/>
        <end position="136"/>
    </location>
</feature>
<dbReference type="AlphaFoldDB" id="A0A7X0NPP7"/>
<feature type="transmembrane region" description="Helical" evidence="1">
    <location>
        <begin position="31"/>
        <end position="48"/>
    </location>
</feature>
<comment type="caution">
    <text evidence="2">The sequence shown here is derived from an EMBL/GenBank/DDBJ whole genome shotgun (WGS) entry which is preliminary data.</text>
</comment>
<evidence type="ECO:0000256" key="1">
    <source>
        <dbReference type="SAM" id="Phobius"/>
    </source>
</evidence>
<feature type="transmembrane region" description="Helical" evidence="1">
    <location>
        <begin position="201"/>
        <end position="226"/>
    </location>
</feature>
<keyword evidence="3" id="KW-1185">Reference proteome</keyword>
<dbReference type="RefSeq" id="WP_185101991.1">
    <property type="nucleotide sequence ID" value="NZ_JACHMI010000001.1"/>
</dbReference>
<feature type="transmembrane region" description="Helical" evidence="1">
    <location>
        <begin position="157"/>
        <end position="181"/>
    </location>
</feature>
<organism evidence="2 3">
    <name type="scientific">Nonomuraea rubra</name>
    <dbReference type="NCBI Taxonomy" id="46180"/>
    <lineage>
        <taxon>Bacteria</taxon>
        <taxon>Bacillati</taxon>
        <taxon>Actinomycetota</taxon>
        <taxon>Actinomycetes</taxon>
        <taxon>Streptosporangiales</taxon>
        <taxon>Streptosporangiaceae</taxon>
        <taxon>Nonomuraea</taxon>
    </lineage>
</organism>
<dbReference type="EMBL" id="JACHMI010000001">
    <property type="protein sequence ID" value="MBB6547332.1"/>
    <property type="molecule type" value="Genomic_DNA"/>
</dbReference>
<keyword evidence="1" id="KW-1133">Transmembrane helix</keyword>
<evidence type="ECO:0000313" key="3">
    <source>
        <dbReference type="Proteomes" id="UP000565579"/>
    </source>
</evidence>
<gene>
    <name evidence="2" type="ORF">HD593_002127</name>
</gene>
<keyword evidence="1" id="KW-0472">Membrane</keyword>
<proteinExistence type="predicted"/>